<dbReference type="EMBL" id="X81392">
    <property type="protein sequence ID" value="CAA57155.1"/>
    <property type="molecule type" value="Genomic_DNA"/>
</dbReference>
<organism evidence="2">
    <name type="scientific">Nocardia asteroides</name>
    <dbReference type="NCBI Taxonomy" id="1824"/>
    <lineage>
        <taxon>Bacteria</taxon>
        <taxon>Bacillati</taxon>
        <taxon>Actinomycetota</taxon>
        <taxon>Actinomycetes</taxon>
        <taxon>Mycobacteriales</taxon>
        <taxon>Nocardiaceae</taxon>
        <taxon>Nocardia</taxon>
    </lineage>
</organism>
<feature type="non-terminal residue" evidence="2">
    <location>
        <position position="1"/>
    </location>
</feature>
<keyword evidence="2" id="KW-0560">Oxidoreductase</keyword>
<gene>
    <name evidence="2" type="primary">SOD</name>
</gene>
<evidence type="ECO:0000256" key="1">
    <source>
        <dbReference type="SAM" id="MobiDB-lite"/>
    </source>
</evidence>
<feature type="compositionally biased region" description="Low complexity" evidence="1">
    <location>
        <begin position="69"/>
        <end position="96"/>
    </location>
</feature>
<protein>
    <submittedName>
        <fullName evidence="2">Superoxide dismutase</fullName>
        <ecNumber evidence="2">1.15.1.1</ecNumber>
    </submittedName>
</protein>
<accession>Q59593</accession>
<reference evidence="2" key="1">
    <citation type="journal article" date="1994" name="J. Clin. Microbiol.">
        <title>The superoxide dismutase gene, a target for detection and identification of mycobacteria by PCR.</title>
        <authorList>
            <person name="Zolg J.W."/>
            <person name="Philippi-Schulz S."/>
        </authorList>
    </citation>
    <scope>NUCLEOTIDE SEQUENCE</scope>
    <source>
        <strain evidence="2">DSM 43005</strain>
    </source>
</reference>
<dbReference type="AlphaFoldDB" id="Q59593"/>
<sequence>SFTTASTTPPTSPVPTRHWRSWKPPVRPAITARSSCTRRTSRSTSADTSTTPSGGRTCPPTVATSRSASWPRPSTTSSVRSTSSARSSPPRQRPAGLGLGGARLRHPRPEAADLPALRPAGQRAAGHHPAAPSRHVGARLLPAVQERQGRLRDRVVERRALGR</sequence>
<dbReference type="PIR" id="S51109">
    <property type="entry name" value="S51109"/>
</dbReference>
<name>Q59593_NOCAS</name>
<feature type="compositionally biased region" description="Low complexity" evidence="1">
    <location>
        <begin position="31"/>
        <end position="53"/>
    </location>
</feature>
<feature type="non-terminal residue" evidence="2">
    <location>
        <position position="163"/>
    </location>
</feature>
<feature type="region of interest" description="Disordered" evidence="1">
    <location>
        <begin position="1"/>
        <end position="139"/>
    </location>
</feature>
<dbReference type="EC" id="1.15.1.1" evidence="2"/>
<dbReference type="GO" id="GO:0004784">
    <property type="term" value="F:superoxide dismutase activity"/>
    <property type="evidence" value="ECO:0007669"/>
    <property type="project" value="UniProtKB-EC"/>
</dbReference>
<proteinExistence type="predicted"/>
<evidence type="ECO:0000313" key="2">
    <source>
        <dbReference type="EMBL" id="CAA57155.1"/>
    </source>
</evidence>